<dbReference type="EC" id="3.2.1.8" evidence="7"/>
<dbReference type="InParanoid" id="H0EPH7"/>
<dbReference type="SMART" id="SM00633">
    <property type="entry name" value="Glyco_10"/>
    <property type="match status" value="1"/>
</dbReference>
<dbReference type="Gene3D" id="3.20.20.80">
    <property type="entry name" value="Glycosidases"/>
    <property type="match status" value="2"/>
</dbReference>
<evidence type="ECO:0000256" key="8">
    <source>
        <dbReference type="SAM" id="MobiDB-lite"/>
    </source>
</evidence>
<proteinExistence type="inferred from homology"/>
<keyword evidence="2 9" id="KW-0732">Signal</keyword>
<evidence type="ECO:0000256" key="4">
    <source>
        <dbReference type="ARBA" id="ARBA00023277"/>
    </source>
</evidence>
<keyword evidence="12" id="KW-0858">Xylan degradation</keyword>
<dbReference type="Proteomes" id="UP000005446">
    <property type="component" value="Unassembled WGS sequence"/>
</dbReference>
<dbReference type="AlphaFoldDB" id="H0EPH7"/>
<evidence type="ECO:0000259" key="10">
    <source>
        <dbReference type="PROSITE" id="PS51164"/>
    </source>
</evidence>
<evidence type="ECO:0000256" key="6">
    <source>
        <dbReference type="ARBA" id="ARBA00023326"/>
    </source>
</evidence>
<dbReference type="SUPFAM" id="SSF51445">
    <property type="entry name" value="(Trans)glycosidases"/>
    <property type="match status" value="1"/>
</dbReference>
<comment type="similarity">
    <text evidence="1 7">Belongs to the glycosyl hydrolase 10 (cellulase F) family.</text>
</comment>
<dbReference type="PRINTS" id="PR00134">
    <property type="entry name" value="GLHYDRLASE10"/>
</dbReference>
<dbReference type="EMBL" id="AGUE01000112">
    <property type="protein sequence ID" value="EHK99545.1"/>
    <property type="molecule type" value="Genomic_DNA"/>
</dbReference>
<dbReference type="GO" id="GO:0031176">
    <property type="term" value="F:endo-1,4-beta-xylanase activity"/>
    <property type="evidence" value="ECO:0007669"/>
    <property type="project" value="UniProtKB-EC"/>
</dbReference>
<protein>
    <recommendedName>
        <fullName evidence="7">Beta-xylanase</fullName>
        <ecNumber evidence="7">3.2.1.8</ecNumber>
    </recommendedName>
</protein>
<keyword evidence="4 7" id="KW-0119">Carbohydrate metabolism</keyword>
<dbReference type="PROSITE" id="PS51164">
    <property type="entry name" value="CBM1_2"/>
    <property type="match status" value="1"/>
</dbReference>
<keyword evidence="6 7" id="KW-0624">Polysaccharide degradation</keyword>
<accession>H0EPH7</accession>
<evidence type="ECO:0000256" key="7">
    <source>
        <dbReference type="RuleBase" id="RU361174"/>
    </source>
</evidence>
<sequence>MFNIKNIAALAAVIAQIGVAIAQGGAWAQCGGKGWAGATTCVSGYTCTYSNDSLPASTKTTAVAIPTTLSTSKVPAASTTPPATSPTGGPLSVGSSTGGTGSIDAKFRAKGKKYFGIATDQGLLTTGSNAALIQANFGAVSPENSMKWDATESTQNKFTFSQADYLVDFATKNAVLENHIANVMGRYKGKIYAWDVINEMFEENGSLRVDVWSKVLGESFVSIAFNAAKKADPQAKLYINDYNLDSATYAKVTTGMVAHVKKWLAAGIPIDGIGSQAHLQAGQGAAAQGALQALAASGVSEVAVTERKLYFA</sequence>
<feature type="chain" id="PRO_5003531667" description="Beta-xylanase" evidence="9">
    <location>
        <begin position="23"/>
        <end position="312"/>
    </location>
</feature>
<dbReference type="Pfam" id="PF00734">
    <property type="entry name" value="CBM_1"/>
    <property type="match status" value="1"/>
</dbReference>
<keyword evidence="13" id="KW-1185">Reference proteome</keyword>
<dbReference type="InterPro" id="IPR017853">
    <property type="entry name" value="GH"/>
</dbReference>
<dbReference type="PROSITE" id="PS51760">
    <property type="entry name" value="GH10_2"/>
    <property type="match status" value="1"/>
</dbReference>
<dbReference type="InterPro" id="IPR044846">
    <property type="entry name" value="GH10"/>
</dbReference>
<feature type="domain" description="CBM1" evidence="10">
    <location>
        <begin position="22"/>
        <end position="61"/>
    </location>
</feature>
<reference evidence="12 13" key="1">
    <citation type="journal article" date="2012" name="Eukaryot. Cell">
        <title>Genome sequence of the fungus Glarea lozoyensis: the first genome sequence of a species from the Helotiaceae family.</title>
        <authorList>
            <person name="Youssar L."/>
            <person name="Gruening B.A."/>
            <person name="Erxleben A."/>
            <person name="Guenther S."/>
            <person name="Huettel W."/>
        </authorList>
    </citation>
    <scope>NUCLEOTIDE SEQUENCE [LARGE SCALE GENOMIC DNA]</scope>
    <source>
        <strain evidence="13">ATCC 74030 / MF5533</strain>
    </source>
</reference>
<dbReference type="GO" id="GO:0005576">
    <property type="term" value="C:extracellular region"/>
    <property type="evidence" value="ECO:0007669"/>
    <property type="project" value="InterPro"/>
</dbReference>
<evidence type="ECO:0000256" key="2">
    <source>
        <dbReference type="ARBA" id="ARBA00022729"/>
    </source>
</evidence>
<evidence type="ECO:0000313" key="13">
    <source>
        <dbReference type="Proteomes" id="UP000005446"/>
    </source>
</evidence>
<keyword evidence="5 7" id="KW-0326">Glycosidase</keyword>
<dbReference type="InterPro" id="IPR001000">
    <property type="entry name" value="GH10_dom"/>
</dbReference>
<dbReference type="OrthoDB" id="3055998at2759"/>
<organism evidence="12 13">
    <name type="scientific">Glarea lozoyensis (strain ATCC 74030 / MF5533)</name>
    <dbReference type="NCBI Taxonomy" id="1104152"/>
    <lineage>
        <taxon>Eukaryota</taxon>
        <taxon>Fungi</taxon>
        <taxon>Dikarya</taxon>
        <taxon>Ascomycota</taxon>
        <taxon>Pezizomycotina</taxon>
        <taxon>Leotiomycetes</taxon>
        <taxon>Helotiales</taxon>
        <taxon>Helotiaceae</taxon>
        <taxon>Glarea</taxon>
    </lineage>
</organism>
<comment type="catalytic activity">
    <reaction evidence="7">
        <text>Endohydrolysis of (1-&gt;4)-beta-D-xylosidic linkages in xylans.</text>
        <dbReference type="EC" id="3.2.1.8"/>
    </reaction>
</comment>
<dbReference type="SMART" id="SM00236">
    <property type="entry name" value="fCBD"/>
    <property type="match status" value="1"/>
</dbReference>
<evidence type="ECO:0000256" key="5">
    <source>
        <dbReference type="ARBA" id="ARBA00023295"/>
    </source>
</evidence>
<evidence type="ECO:0000259" key="11">
    <source>
        <dbReference type="PROSITE" id="PS51760"/>
    </source>
</evidence>
<dbReference type="Pfam" id="PF00331">
    <property type="entry name" value="Glyco_hydro_10"/>
    <property type="match status" value="2"/>
</dbReference>
<evidence type="ECO:0000256" key="3">
    <source>
        <dbReference type="ARBA" id="ARBA00022801"/>
    </source>
</evidence>
<feature type="domain" description="GH10" evidence="11">
    <location>
        <begin position="118"/>
        <end position="312"/>
    </location>
</feature>
<keyword evidence="3 7" id="KW-0378">Hydrolase</keyword>
<comment type="caution">
    <text evidence="12">The sequence shown here is derived from an EMBL/GenBank/DDBJ whole genome shotgun (WGS) entry which is preliminary data.</text>
</comment>
<dbReference type="HOGENOM" id="CLU_020161_2_1_1"/>
<evidence type="ECO:0000313" key="12">
    <source>
        <dbReference type="EMBL" id="EHK99545.1"/>
    </source>
</evidence>
<dbReference type="GO" id="GO:0030248">
    <property type="term" value="F:cellulose binding"/>
    <property type="evidence" value="ECO:0007669"/>
    <property type="project" value="InterPro"/>
</dbReference>
<dbReference type="InterPro" id="IPR000254">
    <property type="entry name" value="CBD"/>
</dbReference>
<evidence type="ECO:0000256" key="9">
    <source>
        <dbReference type="SAM" id="SignalP"/>
    </source>
</evidence>
<feature type="compositionally biased region" description="Low complexity" evidence="8">
    <location>
        <begin position="73"/>
        <end position="95"/>
    </location>
</feature>
<feature type="region of interest" description="Disordered" evidence="8">
    <location>
        <begin position="73"/>
        <end position="97"/>
    </location>
</feature>
<gene>
    <name evidence="12" type="ORF">M7I_4556</name>
</gene>
<dbReference type="SUPFAM" id="SSF57180">
    <property type="entry name" value="Cellulose-binding domain"/>
    <property type="match status" value="1"/>
</dbReference>
<dbReference type="GO" id="GO:0045493">
    <property type="term" value="P:xylan catabolic process"/>
    <property type="evidence" value="ECO:0007669"/>
    <property type="project" value="UniProtKB-KW"/>
</dbReference>
<dbReference type="PANTHER" id="PTHR31490:SF76">
    <property type="entry name" value="ENDO-1,4-BETA-XYLANASE C"/>
    <property type="match status" value="1"/>
</dbReference>
<name>H0EPH7_GLAL7</name>
<feature type="signal peptide" evidence="9">
    <location>
        <begin position="1"/>
        <end position="22"/>
    </location>
</feature>
<dbReference type="InterPro" id="IPR035971">
    <property type="entry name" value="CBD_sf"/>
</dbReference>
<evidence type="ECO:0000256" key="1">
    <source>
        <dbReference type="ARBA" id="ARBA00007495"/>
    </source>
</evidence>
<dbReference type="PANTHER" id="PTHR31490">
    <property type="entry name" value="GLYCOSYL HYDROLASE"/>
    <property type="match status" value="1"/>
</dbReference>